<dbReference type="AlphaFoldDB" id="A0A2W5NT89"/>
<dbReference type="InterPro" id="IPR038765">
    <property type="entry name" value="Papain-like_cys_pep_sf"/>
</dbReference>
<dbReference type="Pfam" id="PF22262">
    <property type="entry name" value="DUF6950"/>
    <property type="match status" value="1"/>
</dbReference>
<comment type="caution">
    <text evidence="2">The sequence shown here is derived from an EMBL/GenBank/DDBJ whole genome shotgun (WGS) entry which is preliminary data.</text>
</comment>
<dbReference type="SUPFAM" id="SSF54001">
    <property type="entry name" value="Cysteine proteinases"/>
    <property type="match status" value="1"/>
</dbReference>
<name>A0A2W5NT89_9SPHN</name>
<reference evidence="2 3" key="1">
    <citation type="submission" date="2017-08" db="EMBL/GenBank/DDBJ databases">
        <title>Infants hospitalized years apart are colonized by the same room-sourced microbial strains.</title>
        <authorList>
            <person name="Brooks B."/>
            <person name="Olm M.R."/>
            <person name="Firek B.A."/>
            <person name="Baker R."/>
            <person name="Thomas B.C."/>
            <person name="Morowitz M.J."/>
            <person name="Banfield J.F."/>
        </authorList>
    </citation>
    <scope>NUCLEOTIDE SEQUENCE [LARGE SCALE GENOMIC DNA]</scope>
    <source>
        <strain evidence="2">S2_005_002_R2_33</strain>
    </source>
</reference>
<dbReference type="InterPro" id="IPR053802">
    <property type="entry name" value="DUF6950"/>
</dbReference>
<evidence type="ECO:0000313" key="2">
    <source>
        <dbReference type="EMBL" id="PZQ55259.1"/>
    </source>
</evidence>
<dbReference type="Proteomes" id="UP000249082">
    <property type="component" value="Unassembled WGS sequence"/>
</dbReference>
<evidence type="ECO:0000259" key="1">
    <source>
        <dbReference type="Pfam" id="PF22262"/>
    </source>
</evidence>
<evidence type="ECO:0000313" key="3">
    <source>
        <dbReference type="Proteomes" id="UP000249082"/>
    </source>
</evidence>
<feature type="domain" description="DUF6950" evidence="1">
    <location>
        <begin position="5"/>
        <end position="140"/>
    </location>
</feature>
<sequence length="141" mass="15127">MMPLERRHAAIEATMAKFRDQPFQWGRVDCARVAAFHLKQLGYKIAISKAGRYRTALGAAKALGRLGYASLSEMADGLGLVPIAPARMLLGDLAEIEGDSPVGTVALYAGNGNVFAFHQDHEGLVTATPNATSILRAWSVM</sequence>
<gene>
    <name evidence="2" type="ORF">DI555_07865</name>
</gene>
<organism evidence="2 3">
    <name type="scientific">Novosphingobium pentaromativorans</name>
    <dbReference type="NCBI Taxonomy" id="205844"/>
    <lineage>
        <taxon>Bacteria</taxon>
        <taxon>Pseudomonadati</taxon>
        <taxon>Pseudomonadota</taxon>
        <taxon>Alphaproteobacteria</taxon>
        <taxon>Sphingomonadales</taxon>
        <taxon>Sphingomonadaceae</taxon>
        <taxon>Novosphingobium</taxon>
    </lineage>
</organism>
<accession>A0A2W5NT89</accession>
<proteinExistence type="predicted"/>
<protein>
    <recommendedName>
        <fullName evidence="1">DUF6950 domain-containing protein</fullName>
    </recommendedName>
</protein>
<dbReference type="EMBL" id="QFPX01000006">
    <property type="protein sequence ID" value="PZQ55259.1"/>
    <property type="molecule type" value="Genomic_DNA"/>
</dbReference>